<accession>A0A2J6PSL6</accession>
<dbReference type="AlphaFoldDB" id="A0A2J6PSL6"/>
<proteinExistence type="predicted"/>
<dbReference type="EMBL" id="KZ613502">
    <property type="protein sequence ID" value="PMD17027.1"/>
    <property type="molecule type" value="Genomic_DNA"/>
</dbReference>
<evidence type="ECO:0000313" key="2">
    <source>
        <dbReference type="EMBL" id="PMD17027.1"/>
    </source>
</evidence>
<gene>
    <name evidence="2" type="ORF">NA56DRAFT_284512</name>
</gene>
<organism evidence="2 3">
    <name type="scientific">Hyaloscypha hepaticicola</name>
    <dbReference type="NCBI Taxonomy" id="2082293"/>
    <lineage>
        <taxon>Eukaryota</taxon>
        <taxon>Fungi</taxon>
        <taxon>Dikarya</taxon>
        <taxon>Ascomycota</taxon>
        <taxon>Pezizomycotina</taxon>
        <taxon>Leotiomycetes</taxon>
        <taxon>Helotiales</taxon>
        <taxon>Hyaloscyphaceae</taxon>
        <taxon>Hyaloscypha</taxon>
    </lineage>
</organism>
<evidence type="ECO:0000256" key="1">
    <source>
        <dbReference type="SAM" id="SignalP"/>
    </source>
</evidence>
<reference evidence="2 3" key="1">
    <citation type="submission" date="2016-05" db="EMBL/GenBank/DDBJ databases">
        <title>A degradative enzymes factory behind the ericoid mycorrhizal symbiosis.</title>
        <authorList>
            <consortium name="DOE Joint Genome Institute"/>
            <person name="Martino E."/>
            <person name="Morin E."/>
            <person name="Grelet G."/>
            <person name="Kuo A."/>
            <person name="Kohler A."/>
            <person name="Daghino S."/>
            <person name="Barry K."/>
            <person name="Choi C."/>
            <person name="Cichocki N."/>
            <person name="Clum A."/>
            <person name="Copeland A."/>
            <person name="Hainaut M."/>
            <person name="Haridas S."/>
            <person name="Labutti K."/>
            <person name="Lindquist E."/>
            <person name="Lipzen A."/>
            <person name="Khouja H.-R."/>
            <person name="Murat C."/>
            <person name="Ohm R."/>
            <person name="Olson A."/>
            <person name="Spatafora J."/>
            <person name="Veneault-Fourrey C."/>
            <person name="Henrissat B."/>
            <person name="Grigoriev I."/>
            <person name="Martin F."/>
            <person name="Perotto S."/>
        </authorList>
    </citation>
    <scope>NUCLEOTIDE SEQUENCE [LARGE SCALE GENOMIC DNA]</scope>
    <source>
        <strain evidence="2 3">UAMH 7357</strain>
    </source>
</reference>
<keyword evidence="3" id="KW-1185">Reference proteome</keyword>
<name>A0A2J6PSL6_9HELO</name>
<protein>
    <submittedName>
        <fullName evidence="2">Uncharacterized protein</fullName>
    </submittedName>
</protein>
<keyword evidence="1" id="KW-0732">Signal</keyword>
<dbReference type="Proteomes" id="UP000235672">
    <property type="component" value="Unassembled WGS sequence"/>
</dbReference>
<sequence length="96" mass="11006">MLVLAAFTVCYSVPSAAIVPLARKIVLQSRIRTQVIPHKSLFSRSFPFLFFRKPRHLFCIPPQRSQLVLKRDNKINADSINRSIKPPSIQKPCKFS</sequence>
<evidence type="ECO:0000313" key="3">
    <source>
        <dbReference type="Proteomes" id="UP000235672"/>
    </source>
</evidence>
<feature type="signal peptide" evidence="1">
    <location>
        <begin position="1"/>
        <end position="17"/>
    </location>
</feature>
<feature type="chain" id="PRO_5014324535" evidence="1">
    <location>
        <begin position="18"/>
        <end position="96"/>
    </location>
</feature>